<reference evidence="5" key="2">
    <citation type="submission" date="2018-05" db="EMBL/GenBank/DDBJ databases">
        <title>OmerRS3 (Oryza meridionalis Reference Sequence Version 3).</title>
        <authorList>
            <person name="Zhang J."/>
            <person name="Kudrna D."/>
            <person name="Lee S."/>
            <person name="Talag J."/>
            <person name="Welchert J."/>
            <person name="Wing R.A."/>
        </authorList>
    </citation>
    <scope>NUCLEOTIDE SEQUENCE [LARGE SCALE GENOMIC DNA]</scope>
    <source>
        <strain evidence="5">cv. OR44</strain>
    </source>
</reference>
<keyword evidence="2" id="KW-0378">Hydrolase</keyword>
<dbReference type="PANTHER" id="PTHR21646">
    <property type="entry name" value="UBIQUITIN CARBOXYL-TERMINAL HYDROLASE"/>
    <property type="match status" value="1"/>
</dbReference>
<protein>
    <recommendedName>
        <fullName evidence="2">Ubiquitin carboxyl-terminal hydrolase</fullName>
        <ecNumber evidence="2">3.4.19.12</ecNumber>
    </recommendedName>
</protein>
<dbReference type="AlphaFoldDB" id="A0A0E0F5P5"/>
<dbReference type="InterPro" id="IPR018200">
    <property type="entry name" value="USP_CS"/>
</dbReference>
<dbReference type="CDD" id="cd02674">
    <property type="entry name" value="Peptidase_C19R"/>
    <property type="match status" value="1"/>
</dbReference>
<evidence type="ECO:0000256" key="2">
    <source>
        <dbReference type="RuleBase" id="RU366025"/>
    </source>
</evidence>
<dbReference type="EC" id="3.4.19.12" evidence="2"/>
<dbReference type="PROSITE" id="PS50235">
    <property type="entry name" value="USP_3"/>
    <property type="match status" value="1"/>
</dbReference>
<keyword evidence="2" id="KW-0645">Protease</keyword>
<dbReference type="InterPro" id="IPR050185">
    <property type="entry name" value="Ub_carboxyl-term_hydrolase"/>
</dbReference>
<dbReference type="InterPro" id="IPR057372">
    <property type="entry name" value="Ubiquitin_UBP8/5"/>
</dbReference>
<proteinExistence type="inferred from homology"/>
<keyword evidence="2" id="KW-0833">Ubl conjugation pathway</keyword>
<keyword evidence="6" id="KW-1185">Reference proteome</keyword>
<dbReference type="Pfam" id="PF25242">
    <property type="entry name" value="Ubiquitin_UBP8"/>
    <property type="match status" value="1"/>
</dbReference>
<evidence type="ECO:0000313" key="6">
    <source>
        <dbReference type="Proteomes" id="UP000008021"/>
    </source>
</evidence>
<comment type="catalytic activity">
    <reaction evidence="2">
        <text>Thiol-dependent hydrolysis of ester, thioester, amide, peptide and isopeptide bonds formed by the C-terminal Gly of ubiquitin (a 76-residue protein attached to proteins as an intracellular targeting signal).</text>
        <dbReference type="EC" id="3.4.19.12"/>
    </reaction>
</comment>
<dbReference type="Gene3D" id="3.30.2230.10">
    <property type="entry name" value="DUSP-like"/>
    <property type="match status" value="1"/>
</dbReference>
<dbReference type="InterPro" id="IPR006615">
    <property type="entry name" value="Pept_C19_DUSP"/>
</dbReference>
<dbReference type="Gene3D" id="3.90.70.10">
    <property type="entry name" value="Cysteine proteinases"/>
    <property type="match status" value="1"/>
</dbReference>
<dbReference type="InterPro" id="IPR035927">
    <property type="entry name" value="DUSP-like_sf"/>
</dbReference>
<name>A0A0E0F5P5_9ORYZ</name>
<dbReference type="HOGENOM" id="CLU_001060_7_0_1"/>
<dbReference type="Pfam" id="PF00443">
    <property type="entry name" value="UCH"/>
    <property type="match status" value="1"/>
</dbReference>
<dbReference type="InterPro" id="IPR028889">
    <property type="entry name" value="USP"/>
</dbReference>
<dbReference type="GO" id="GO:0004843">
    <property type="term" value="F:cysteine-type deubiquitinase activity"/>
    <property type="evidence" value="ECO:0007669"/>
    <property type="project" value="UniProtKB-UniRule"/>
</dbReference>
<dbReference type="PROSITE" id="PS00972">
    <property type="entry name" value="USP_1"/>
    <property type="match status" value="1"/>
</dbReference>
<accession>A0A0E0F5P5</accession>
<dbReference type="GO" id="GO:0006508">
    <property type="term" value="P:proteolysis"/>
    <property type="evidence" value="ECO:0007669"/>
    <property type="project" value="UniProtKB-KW"/>
</dbReference>
<evidence type="ECO:0000259" key="3">
    <source>
        <dbReference type="PROSITE" id="PS50235"/>
    </source>
</evidence>
<dbReference type="Gramene" id="OMERI11G11110.5">
    <property type="protein sequence ID" value="OMERI11G11110.5"/>
    <property type="gene ID" value="OMERI11G11110"/>
</dbReference>
<dbReference type="SUPFAM" id="SSF143791">
    <property type="entry name" value="DUSP-like"/>
    <property type="match status" value="1"/>
</dbReference>
<evidence type="ECO:0000313" key="5">
    <source>
        <dbReference type="EnsemblPlants" id="OMERI11G11110.5"/>
    </source>
</evidence>
<feature type="domain" description="DUSP" evidence="4">
    <location>
        <begin position="14"/>
        <end position="139"/>
    </location>
</feature>
<dbReference type="Pfam" id="PF06337">
    <property type="entry name" value="DUSP"/>
    <property type="match status" value="1"/>
</dbReference>
<dbReference type="PROSITE" id="PS00973">
    <property type="entry name" value="USP_2"/>
    <property type="match status" value="1"/>
</dbReference>
<dbReference type="EnsemblPlants" id="OMERI11G11110.5">
    <property type="protein sequence ID" value="OMERI11G11110.5"/>
    <property type="gene ID" value="OMERI11G11110"/>
</dbReference>
<evidence type="ECO:0000259" key="4">
    <source>
        <dbReference type="PROSITE" id="PS51283"/>
    </source>
</evidence>
<feature type="domain" description="USP" evidence="3">
    <location>
        <begin position="321"/>
        <end position="729"/>
    </location>
</feature>
<evidence type="ECO:0000256" key="1">
    <source>
        <dbReference type="ARBA" id="ARBA00009085"/>
    </source>
</evidence>
<dbReference type="InterPro" id="IPR038765">
    <property type="entry name" value="Papain-like_cys_pep_sf"/>
</dbReference>
<reference evidence="5" key="1">
    <citation type="submission" date="2015-04" db="UniProtKB">
        <authorList>
            <consortium name="EnsemblPlants"/>
        </authorList>
    </citation>
    <scope>IDENTIFICATION</scope>
</reference>
<keyword evidence="2" id="KW-0788">Thiol protease</keyword>
<comment type="similarity">
    <text evidence="1 2">Belongs to the peptidase C19 family.</text>
</comment>
<comment type="function">
    <text evidence="2">Recognizes and hydrolyzes the peptide bond at the C-terminal Gly of ubiquitin. Involved in the processing of poly-ubiquitin precursors as well as that of ubiquitinated proteins.</text>
</comment>
<dbReference type="GO" id="GO:0016579">
    <property type="term" value="P:protein deubiquitination"/>
    <property type="evidence" value="ECO:0007669"/>
    <property type="project" value="InterPro"/>
</dbReference>
<dbReference type="SUPFAM" id="SSF54001">
    <property type="entry name" value="Cysteine proteinases"/>
    <property type="match status" value="1"/>
</dbReference>
<dbReference type="Proteomes" id="UP000008021">
    <property type="component" value="Chromosome 11"/>
</dbReference>
<dbReference type="InterPro" id="IPR001394">
    <property type="entry name" value="Peptidase_C19_UCH"/>
</dbReference>
<organism evidence="5">
    <name type="scientific">Oryza meridionalis</name>
    <dbReference type="NCBI Taxonomy" id="40149"/>
    <lineage>
        <taxon>Eukaryota</taxon>
        <taxon>Viridiplantae</taxon>
        <taxon>Streptophyta</taxon>
        <taxon>Embryophyta</taxon>
        <taxon>Tracheophyta</taxon>
        <taxon>Spermatophyta</taxon>
        <taxon>Magnoliopsida</taxon>
        <taxon>Liliopsida</taxon>
        <taxon>Poales</taxon>
        <taxon>Poaceae</taxon>
        <taxon>BOP clade</taxon>
        <taxon>Oryzoideae</taxon>
        <taxon>Oryzeae</taxon>
        <taxon>Oryzinae</taxon>
        <taxon>Oryza</taxon>
    </lineage>
</organism>
<dbReference type="Gene3D" id="3.10.20.90">
    <property type="entry name" value="Phosphatidylinositol 3-kinase Catalytic Subunit, Chain A, domain 1"/>
    <property type="match status" value="1"/>
</dbReference>
<dbReference type="SMART" id="SM00695">
    <property type="entry name" value="DUSP"/>
    <property type="match status" value="1"/>
</dbReference>
<dbReference type="PROSITE" id="PS51283">
    <property type="entry name" value="DUSP"/>
    <property type="match status" value="1"/>
</dbReference>
<dbReference type="PANTHER" id="PTHR21646:SF18">
    <property type="entry name" value="UBIQUITIN CARBOXYL-TERMINAL HYDROLASE 5"/>
    <property type="match status" value="1"/>
</dbReference>
<sequence>MEMEMVVAVPSPEVPAEEERALIRDITVAAEAHAKEGDTFFLITHRWWQSWIDYVIQDLANSTNNGSHHHEHGSNVLRRPGAIDNTDLIDDTASEVSNMEIELHDTLVEGCDYILLPQQVWEKLHGWYGGGPTLPRKAINTGLSQTDLAIEVYPLRLQLLLAPKGEQAVIRISKKDTVGELHKKACEVFDLIPDEVCIWDYYGRTRHSLMDNLEKTLDDANIQMDQDILVEVTTDANGSLDGGCIGSIQDNEYLERESTSLIADASKSGLSNENFASNNYTSRSYSSSLTQSQYLRSSNGDLDNMHGTSAMITRGSPLGLTGLLNLGNTCFMNSAIQCLVHTPEFARYFREDYHREINWQNPLGMVGELALAFGELLRKLWAPGRTPVSPRPFKTKLSRFAPQFSGYNQHDSQELLAFLLDGLHEDLNRVKHRPYIKDNGNNISVTAWKPYGVPLLAQVSRNETVTGMHIHEMVRKMLAPMQKNQESQHSVQSSVSTRTQTYHTDSTKFQLQLIDDSNTTIEQSNDTIRVPQSSLAAVIFVNWSKADLKKLNTHHLENLPEVFKYAPPAKRTRGEPLSLYSCLDAFLREEPLVPEDMYCPRCKEQRQASKKLDLWRLPEVLVIHLKRFSFSRSTKQKLETFVNFPIHDFDLTNYIANKKSSERQIYELYAVSNHYGSMASGHYTAYIKLLDEERWYNFDDSHVSAINEEDVKSEELEVEQQAMQFIHTESIVIPLPCLREGWPQGHGSQMRNELDIVNNGTNYCSFGHFTDGNSHKENASGHPRRSVSPNGVEVMAYFALR</sequence>